<dbReference type="Gene3D" id="3.30.2310.20">
    <property type="entry name" value="RelE-like"/>
    <property type="match status" value="1"/>
</dbReference>
<dbReference type="OrthoDB" id="2167761at2"/>
<accession>A0A1B1S5X8</accession>
<dbReference type="EMBL" id="CP016541">
    <property type="protein sequence ID" value="ANU28598.1"/>
    <property type="molecule type" value="Genomic_DNA"/>
</dbReference>
<dbReference type="Pfam" id="PF05016">
    <property type="entry name" value="ParE_toxin"/>
    <property type="match status" value="1"/>
</dbReference>
<evidence type="ECO:0000313" key="2">
    <source>
        <dbReference type="EMBL" id="ANU28598.1"/>
    </source>
</evidence>
<keyword evidence="3" id="KW-1185">Reference proteome</keyword>
<keyword evidence="2" id="KW-0614">Plasmid</keyword>
<dbReference type="KEGG" id="pll:I858_016595"/>
<evidence type="ECO:0000313" key="3">
    <source>
        <dbReference type="Proteomes" id="UP000053354"/>
    </source>
</evidence>
<geneLocation type="plasmid" evidence="2 3">
    <name>pPS15-1</name>
</geneLocation>
<proteinExistence type="predicted"/>
<evidence type="ECO:0000256" key="1">
    <source>
        <dbReference type="ARBA" id="ARBA00022649"/>
    </source>
</evidence>
<keyword evidence="1" id="KW-1277">Toxin-antitoxin system</keyword>
<dbReference type="InterPro" id="IPR007712">
    <property type="entry name" value="RelE/ParE_toxin"/>
</dbReference>
<dbReference type="RefSeq" id="WP_049694996.1">
    <property type="nucleotide sequence ID" value="NZ_CP016541.2"/>
</dbReference>
<reference evidence="2" key="1">
    <citation type="submission" date="2016-10" db="EMBL/GenBank/DDBJ databases">
        <authorList>
            <person name="See-Too W.S."/>
        </authorList>
    </citation>
    <scope>NUCLEOTIDE SEQUENCE</scope>
    <source>
        <strain evidence="2">L10.15</strain>
        <plasmid evidence="2">pPS15-1</plasmid>
    </source>
</reference>
<organism evidence="2 3">
    <name type="scientific">Planococcus versutus</name>
    <dbReference type="NCBI Taxonomy" id="1302659"/>
    <lineage>
        <taxon>Bacteria</taxon>
        <taxon>Bacillati</taxon>
        <taxon>Bacillota</taxon>
        <taxon>Bacilli</taxon>
        <taxon>Bacillales</taxon>
        <taxon>Caryophanaceae</taxon>
        <taxon>Planococcus</taxon>
    </lineage>
</organism>
<dbReference type="InterPro" id="IPR035093">
    <property type="entry name" value="RelE/ParE_toxin_dom_sf"/>
</dbReference>
<evidence type="ECO:0008006" key="4">
    <source>
        <dbReference type="Google" id="ProtNLM"/>
    </source>
</evidence>
<protein>
    <recommendedName>
        <fullName evidence="4">Addiction module toxin RelE</fullName>
    </recommendedName>
</protein>
<name>A0A1B1S5X8_9BACL</name>
<gene>
    <name evidence="2" type="ORF">I858_016595</name>
</gene>
<dbReference type="AlphaFoldDB" id="A0A1B1S5X8"/>
<dbReference type="SUPFAM" id="SSF143011">
    <property type="entry name" value="RelE-like"/>
    <property type="match status" value="1"/>
</dbReference>
<sequence>MSQDRYKIRFDKKAQREYDKLDGSVKGHVNKGLAKLRIRADTLGKELENKRNMKLHGCKELKFKGSGIRVIYRITGRTEDELEIVMILGVGDRDEDKAFKDASNRLADFLKNLEN</sequence>
<dbReference type="Proteomes" id="UP000053354">
    <property type="component" value="Plasmid pPS15-1"/>
</dbReference>